<dbReference type="SUPFAM" id="SSF46626">
    <property type="entry name" value="Cytochrome c"/>
    <property type="match status" value="1"/>
</dbReference>
<dbReference type="EMBL" id="JBDLBR010000001">
    <property type="protein sequence ID" value="MEN7535635.1"/>
    <property type="molecule type" value="Genomic_DNA"/>
</dbReference>
<dbReference type="InterPro" id="IPR036909">
    <property type="entry name" value="Cyt_c-like_dom_sf"/>
</dbReference>
<keyword evidence="3 4" id="KW-0408">Iron</keyword>
<evidence type="ECO:0000259" key="6">
    <source>
        <dbReference type="PROSITE" id="PS51007"/>
    </source>
</evidence>
<dbReference type="PROSITE" id="PS51007">
    <property type="entry name" value="CYTC"/>
    <property type="match status" value="1"/>
</dbReference>
<evidence type="ECO:0000256" key="3">
    <source>
        <dbReference type="ARBA" id="ARBA00023004"/>
    </source>
</evidence>
<reference evidence="7 8" key="1">
    <citation type="submission" date="2024-05" db="EMBL/GenBank/DDBJ databases">
        <authorList>
            <person name="Park S."/>
        </authorList>
    </citation>
    <scope>NUCLEOTIDE SEQUENCE [LARGE SCALE GENOMIC DNA]</scope>
    <source>
        <strain evidence="7 8">DGU5</strain>
    </source>
</reference>
<feature type="domain" description="Cytochrome c" evidence="6">
    <location>
        <begin position="27"/>
        <end position="111"/>
    </location>
</feature>
<keyword evidence="1 4" id="KW-0349">Heme</keyword>
<dbReference type="Pfam" id="PF13442">
    <property type="entry name" value="Cytochrome_CBB3"/>
    <property type="match status" value="1"/>
</dbReference>
<keyword evidence="2 4" id="KW-0479">Metal-binding</keyword>
<comment type="caution">
    <text evidence="7">The sequence shown here is derived from an EMBL/GenBank/DDBJ whole genome shotgun (WGS) entry which is preliminary data.</text>
</comment>
<evidence type="ECO:0000256" key="5">
    <source>
        <dbReference type="SAM" id="SignalP"/>
    </source>
</evidence>
<name>A0ABV0CRY6_9SPHN</name>
<organism evidence="7 8">
    <name type="scientific">Aurantiacibacter flavus</name>
    <dbReference type="NCBI Taxonomy" id="3145232"/>
    <lineage>
        <taxon>Bacteria</taxon>
        <taxon>Pseudomonadati</taxon>
        <taxon>Pseudomonadota</taxon>
        <taxon>Alphaproteobacteria</taxon>
        <taxon>Sphingomonadales</taxon>
        <taxon>Erythrobacteraceae</taxon>
        <taxon>Aurantiacibacter</taxon>
    </lineage>
</organism>
<evidence type="ECO:0000256" key="2">
    <source>
        <dbReference type="ARBA" id="ARBA00022723"/>
    </source>
</evidence>
<dbReference type="InterPro" id="IPR009056">
    <property type="entry name" value="Cyt_c-like_dom"/>
</dbReference>
<feature type="signal peptide" evidence="5">
    <location>
        <begin position="1"/>
        <end position="23"/>
    </location>
</feature>
<evidence type="ECO:0000256" key="1">
    <source>
        <dbReference type="ARBA" id="ARBA00022617"/>
    </source>
</evidence>
<sequence length="111" mass="11822">MSALAIRSLPVLALVGALSLAHAAEPATTPQGQELFRERCGGCHLEGGFGTRVLSRRVPEGQAELEKRTMLPAALTTMVVRRGLGSMPQIREAELSDAELAAIAAYLDKRP</sequence>
<keyword evidence="5" id="KW-0732">Signal</keyword>
<gene>
    <name evidence="7" type="ORF">ABDJ38_00425</name>
</gene>
<protein>
    <submittedName>
        <fullName evidence="7">Cytochrome c</fullName>
    </submittedName>
</protein>
<keyword evidence="8" id="KW-1185">Reference proteome</keyword>
<dbReference type="Gene3D" id="1.10.760.10">
    <property type="entry name" value="Cytochrome c-like domain"/>
    <property type="match status" value="1"/>
</dbReference>
<evidence type="ECO:0000313" key="7">
    <source>
        <dbReference type="EMBL" id="MEN7535635.1"/>
    </source>
</evidence>
<dbReference type="Proteomes" id="UP001484535">
    <property type="component" value="Unassembled WGS sequence"/>
</dbReference>
<proteinExistence type="predicted"/>
<feature type="chain" id="PRO_5046788554" evidence="5">
    <location>
        <begin position="24"/>
        <end position="111"/>
    </location>
</feature>
<dbReference type="RefSeq" id="WP_346783098.1">
    <property type="nucleotide sequence ID" value="NZ_JBDLBR010000001.1"/>
</dbReference>
<evidence type="ECO:0000313" key="8">
    <source>
        <dbReference type="Proteomes" id="UP001484535"/>
    </source>
</evidence>
<accession>A0ABV0CRY6</accession>
<evidence type="ECO:0000256" key="4">
    <source>
        <dbReference type="PROSITE-ProRule" id="PRU00433"/>
    </source>
</evidence>